<dbReference type="HAMAP" id="MF_01815">
    <property type="entry name" value="FabH"/>
    <property type="match status" value="1"/>
</dbReference>
<keyword evidence="2 10" id="KW-0963">Cytoplasm</keyword>
<proteinExistence type="inferred from homology"/>
<keyword evidence="9 10" id="KW-0012">Acyltransferase</keyword>
<dbReference type="InterPro" id="IPR016039">
    <property type="entry name" value="Thiolase-like"/>
</dbReference>
<gene>
    <name evidence="10" type="primary">fabH</name>
    <name evidence="13" type="ORF">FRZ54_16575</name>
</gene>
<dbReference type="InterPro" id="IPR013747">
    <property type="entry name" value="ACP_syn_III_C"/>
</dbReference>
<evidence type="ECO:0000256" key="8">
    <source>
        <dbReference type="ARBA" id="ARBA00023268"/>
    </source>
</evidence>
<keyword evidence="4 10" id="KW-0808">Transferase</keyword>
<evidence type="ECO:0000256" key="1">
    <source>
        <dbReference type="ARBA" id="ARBA00008642"/>
    </source>
</evidence>
<evidence type="ECO:0000256" key="6">
    <source>
        <dbReference type="ARBA" id="ARBA00023098"/>
    </source>
</evidence>
<name>A0A5B8UYP9_9SPHI</name>
<dbReference type="NCBIfam" id="NF006829">
    <property type="entry name" value="PRK09352.1"/>
    <property type="match status" value="1"/>
</dbReference>
<dbReference type="NCBIfam" id="TIGR00747">
    <property type="entry name" value="fabH"/>
    <property type="match status" value="1"/>
</dbReference>
<organism evidence="13 14">
    <name type="scientific">Mucilaginibacter ginsenosidivorans</name>
    <dbReference type="NCBI Taxonomy" id="398053"/>
    <lineage>
        <taxon>Bacteria</taxon>
        <taxon>Pseudomonadati</taxon>
        <taxon>Bacteroidota</taxon>
        <taxon>Sphingobacteriia</taxon>
        <taxon>Sphingobacteriales</taxon>
        <taxon>Sphingobacteriaceae</taxon>
        <taxon>Mucilaginibacter</taxon>
    </lineage>
</organism>
<dbReference type="Pfam" id="PF08545">
    <property type="entry name" value="ACP_syn_III"/>
    <property type="match status" value="1"/>
</dbReference>
<evidence type="ECO:0000259" key="11">
    <source>
        <dbReference type="Pfam" id="PF08541"/>
    </source>
</evidence>
<dbReference type="GO" id="GO:0044550">
    <property type="term" value="P:secondary metabolite biosynthetic process"/>
    <property type="evidence" value="ECO:0007669"/>
    <property type="project" value="TreeGrafter"/>
</dbReference>
<accession>A0A5B8UYP9</accession>
<evidence type="ECO:0000256" key="3">
    <source>
        <dbReference type="ARBA" id="ARBA00022516"/>
    </source>
</evidence>
<keyword evidence="8 10" id="KW-0511">Multifunctional enzyme</keyword>
<dbReference type="GO" id="GO:0004315">
    <property type="term" value="F:3-oxoacyl-[acyl-carrier-protein] synthase activity"/>
    <property type="evidence" value="ECO:0007669"/>
    <property type="project" value="InterPro"/>
</dbReference>
<dbReference type="InterPro" id="IPR004655">
    <property type="entry name" value="FabH"/>
</dbReference>
<comment type="catalytic activity">
    <reaction evidence="10">
        <text>malonyl-[ACP] + acetyl-CoA + H(+) = 3-oxobutanoyl-[ACP] + CO2 + CoA</text>
        <dbReference type="Rhea" id="RHEA:12080"/>
        <dbReference type="Rhea" id="RHEA-COMP:9623"/>
        <dbReference type="Rhea" id="RHEA-COMP:9625"/>
        <dbReference type="ChEBI" id="CHEBI:15378"/>
        <dbReference type="ChEBI" id="CHEBI:16526"/>
        <dbReference type="ChEBI" id="CHEBI:57287"/>
        <dbReference type="ChEBI" id="CHEBI:57288"/>
        <dbReference type="ChEBI" id="CHEBI:78449"/>
        <dbReference type="ChEBI" id="CHEBI:78450"/>
        <dbReference type="EC" id="2.3.1.180"/>
    </reaction>
</comment>
<dbReference type="InterPro" id="IPR013751">
    <property type="entry name" value="ACP_syn_III_N"/>
</dbReference>
<keyword evidence="3 10" id="KW-0444">Lipid biosynthesis</keyword>
<dbReference type="EC" id="2.3.1.180" evidence="10"/>
<dbReference type="CDD" id="cd00830">
    <property type="entry name" value="KAS_III"/>
    <property type="match status" value="1"/>
</dbReference>
<keyword evidence="6 10" id="KW-0443">Lipid metabolism</keyword>
<dbReference type="PANTHER" id="PTHR34069:SF2">
    <property type="entry name" value="BETA-KETOACYL-[ACYL-CARRIER-PROTEIN] SYNTHASE III"/>
    <property type="match status" value="1"/>
</dbReference>
<comment type="function">
    <text evidence="10">Catalyzes the condensation reaction of fatty acid synthesis by the addition to an acyl acceptor of two carbons from malonyl-ACP. Catalyzes the first condensation reaction which initiates fatty acid synthesis and may therefore play a role in governing the total rate of fatty acid production. Possesses both acetoacetyl-ACP synthase and acetyl transacylase activities. Its substrate specificity determines the biosynthesis of branched-chain and/or straight-chain of fatty acids.</text>
</comment>
<keyword evidence="5 10" id="KW-0276">Fatty acid metabolism</keyword>
<comment type="domain">
    <text evidence="10">The last Arg residue of the ACP-binding site is essential for the weak association between ACP/AcpP and FabH.</text>
</comment>
<dbReference type="PANTHER" id="PTHR34069">
    <property type="entry name" value="3-OXOACYL-[ACYL-CARRIER-PROTEIN] SYNTHASE 3"/>
    <property type="match status" value="1"/>
</dbReference>
<feature type="region of interest" description="ACP-binding" evidence="10">
    <location>
        <begin position="250"/>
        <end position="254"/>
    </location>
</feature>
<feature type="active site" evidence="10">
    <location>
        <position position="113"/>
    </location>
</feature>
<evidence type="ECO:0000256" key="9">
    <source>
        <dbReference type="ARBA" id="ARBA00023315"/>
    </source>
</evidence>
<dbReference type="Proteomes" id="UP000321479">
    <property type="component" value="Chromosome"/>
</dbReference>
<dbReference type="AlphaFoldDB" id="A0A5B8UYP9"/>
<comment type="subunit">
    <text evidence="10">Homodimer.</text>
</comment>
<comment type="subcellular location">
    <subcellularLocation>
        <location evidence="10">Cytoplasm</location>
    </subcellularLocation>
</comment>
<evidence type="ECO:0000256" key="2">
    <source>
        <dbReference type="ARBA" id="ARBA00022490"/>
    </source>
</evidence>
<evidence type="ECO:0000313" key="14">
    <source>
        <dbReference type="Proteomes" id="UP000321479"/>
    </source>
</evidence>
<evidence type="ECO:0000256" key="4">
    <source>
        <dbReference type="ARBA" id="ARBA00022679"/>
    </source>
</evidence>
<dbReference type="OrthoDB" id="9815506at2"/>
<dbReference type="GO" id="GO:0006633">
    <property type="term" value="P:fatty acid biosynthetic process"/>
    <property type="evidence" value="ECO:0007669"/>
    <property type="project" value="UniProtKB-UniRule"/>
</dbReference>
<protein>
    <recommendedName>
        <fullName evidence="10">Beta-ketoacyl-[acyl-carrier-protein] synthase III</fullName>
        <shortName evidence="10">Beta-ketoacyl-ACP synthase III</shortName>
        <shortName evidence="10">KAS III</shortName>
        <ecNumber evidence="10">2.3.1.180</ecNumber>
    </recommendedName>
    <alternativeName>
        <fullName evidence="10">3-oxoacyl-[acyl-carrier-protein] synthase 3</fullName>
    </alternativeName>
    <alternativeName>
        <fullName evidence="10">3-oxoacyl-[acyl-carrier-protein] synthase III</fullName>
    </alternativeName>
</protein>
<comment type="pathway">
    <text evidence="10">Lipid metabolism; fatty acid biosynthesis.</text>
</comment>
<evidence type="ECO:0000256" key="7">
    <source>
        <dbReference type="ARBA" id="ARBA00023160"/>
    </source>
</evidence>
<dbReference type="RefSeq" id="WP_147032695.1">
    <property type="nucleotide sequence ID" value="NZ_CP042436.1"/>
</dbReference>
<dbReference type="UniPathway" id="UPA00094"/>
<dbReference type="SUPFAM" id="SSF53901">
    <property type="entry name" value="Thiolase-like"/>
    <property type="match status" value="1"/>
</dbReference>
<feature type="domain" description="Beta-ketoacyl-[acyl-carrier-protein] synthase III C-terminal" evidence="11">
    <location>
        <begin position="233"/>
        <end position="321"/>
    </location>
</feature>
<dbReference type="KEGG" id="mgin:FRZ54_16575"/>
<reference evidence="13 14" key="1">
    <citation type="journal article" date="2017" name="Curr. Microbiol.">
        <title>Mucilaginibacter ginsenosidivorans sp. nov., Isolated from Soil of Ginseng Field.</title>
        <authorList>
            <person name="Kim M.M."/>
            <person name="Siddiqi M.Z."/>
            <person name="Im W.T."/>
        </authorList>
    </citation>
    <scope>NUCLEOTIDE SEQUENCE [LARGE SCALE GENOMIC DNA]</scope>
    <source>
        <strain evidence="13 14">Gsoil 3017</strain>
    </source>
</reference>
<evidence type="ECO:0000256" key="10">
    <source>
        <dbReference type="HAMAP-Rule" id="MF_01815"/>
    </source>
</evidence>
<feature type="active site" evidence="10">
    <location>
        <position position="249"/>
    </location>
</feature>
<evidence type="ECO:0000313" key="13">
    <source>
        <dbReference type="EMBL" id="QEC64122.1"/>
    </source>
</evidence>
<feature type="domain" description="Beta-ketoacyl-[acyl-carrier-protein] synthase III N-terminal" evidence="12">
    <location>
        <begin position="107"/>
        <end position="184"/>
    </location>
</feature>
<keyword evidence="14" id="KW-1185">Reference proteome</keyword>
<dbReference type="GO" id="GO:0033818">
    <property type="term" value="F:beta-ketoacyl-acyl-carrier-protein synthase III activity"/>
    <property type="evidence" value="ECO:0007669"/>
    <property type="project" value="UniProtKB-UniRule"/>
</dbReference>
<evidence type="ECO:0000259" key="12">
    <source>
        <dbReference type="Pfam" id="PF08545"/>
    </source>
</evidence>
<dbReference type="Gene3D" id="3.40.47.10">
    <property type="match status" value="1"/>
</dbReference>
<comment type="similarity">
    <text evidence="1 10">Belongs to the thiolase-like superfamily. FabH family.</text>
</comment>
<dbReference type="Pfam" id="PF08541">
    <property type="entry name" value="ACP_syn_III_C"/>
    <property type="match status" value="1"/>
</dbReference>
<sequence length="322" mass="34763">MESKITAIAVYTPSNRITNEYFEQFIETNNEWIISRTGIKERRFADKNEFTSDLCVKAAQNLLAENPGTSFNDVDFILVATTSADQVMPSMASQIQNRLNIQNCGCLDIMAACAGFVYGLILAKGMIASGTHKKVLVFGAEALSKFTDFHDRTSCILFGDGAGVALVEPSERSKIFNAVTGSDGSHGKDLYLSQHASVINGEAIESNGKIHQNGKVVFKWAIQTVSVKVKELLAKNSLTLDDLDWIILHSANMRIIEGVAAEIGAPMDKMLSSIEYFGNTSSASIPLAWNIAKNAGKIKPGNKILMLGFGGGLTFAGVIIEA</sequence>
<dbReference type="EMBL" id="CP042436">
    <property type="protein sequence ID" value="QEC64122.1"/>
    <property type="molecule type" value="Genomic_DNA"/>
</dbReference>
<feature type="active site" evidence="10">
    <location>
        <position position="279"/>
    </location>
</feature>
<dbReference type="GO" id="GO:0005737">
    <property type="term" value="C:cytoplasm"/>
    <property type="evidence" value="ECO:0007669"/>
    <property type="project" value="UniProtKB-SubCell"/>
</dbReference>
<evidence type="ECO:0000256" key="5">
    <source>
        <dbReference type="ARBA" id="ARBA00022832"/>
    </source>
</evidence>
<keyword evidence="7 10" id="KW-0275">Fatty acid biosynthesis</keyword>